<reference evidence="1" key="1">
    <citation type="journal article" date="2023" name="G3 (Bethesda)">
        <title>A reference genome for the long-term kleptoplast-retaining sea slug Elysia crispata morphotype clarki.</title>
        <authorList>
            <person name="Eastman K.E."/>
            <person name="Pendleton A.L."/>
            <person name="Shaikh M.A."/>
            <person name="Suttiyut T."/>
            <person name="Ogas R."/>
            <person name="Tomko P."/>
            <person name="Gavelis G."/>
            <person name="Widhalm J.R."/>
            <person name="Wisecaver J.H."/>
        </authorList>
    </citation>
    <scope>NUCLEOTIDE SEQUENCE</scope>
    <source>
        <strain evidence="1">ECLA1</strain>
    </source>
</reference>
<dbReference type="EMBL" id="JAWDGP010003202">
    <property type="protein sequence ID" value="KAK3776536.1"/>
    <property type="molecule type" value="Genomic_DNA"/>
</dbReference>
<name>A0AAE1DMT3_9GAST</name>
<organism evidence="1 2">
    <name type="scientific">Elysia crispata</name>
    <name type="common">lettuce slug</name>
    <dbReference type="NCBI Taxonomy" id="231223"/>
    <lineage>
        <taxon>Eukaryota</taxon>
        <taxon>Metazoa</taxon>
        <taxon>Spiralia</taxon>
        <taxon>Lophotrochozoa</taxon>
        <taxon>Mollusca</taxon>
        <taxon>Gastropoda</taxon>
        <taxon>Heterobranchia</taxon>
        <taxon>Euthyneura</taxon>
        <taxon>Panpulmonata</taxon>
        <taxon>Sacoglossa</taxon>
        <taxon>Placobranchoidea</taxon>
        <taxon>Plakobranchidae</taxon>
        <taxon>Elysia</taxon>
    </lineage>
</organism>
<dbReference type="AlphaFoldDB" id="A0AAE1DMT3"/>
<protein>
    <submittedName>
        <fullName evidence="1">Uncharacterized protein</fullName>
    </submittedName>
</protein>
<evidence type="ECO:0000313" key="2">
    <source>
        <dbReference type="Proteomes" id="UP001283361"/>
    </source>
</evidence>
<comment type="caution">
    <text evidence="1">The sequence shown here is derived from an EMBL/GenBank/DDBJ whole genome shotgun (WGS) entry which is preliminary data.</text>
</comment>
<evidence type="ECO:0000313" key="1">
    <source>
        <dbReference type="EMBL" id="KAK3776536.1"/>
    </source>
</evidence>
<accession>A0AAE1DMT3</accession>
<sequence>MHVHILRDKVKLSTKCNEEALPPHPLSNKLTSEITKRETIRHSKGRRVGTELTTLGLLIKTFSRVIDFFNKSPWLWWIPPTLEPASPICVLLCHKTLNSLQCLPTDELRRDGRRNAITQEPARIQQTIA</sequence>
<proteinExistence type="predicted"/>
<dbReference type="Proteomes" id="UP001283361">
    <property type="component" value="Unassembled WGS sequence"/>
</dbReference>
<keyword evidence="2" id="KW-1185">Reference proteome</keyword>
<gene>
    <name evidence="1" type="ORF">RRG08_015133</name>
</gene>